<reference evidence="3" key="1">
    <citation type="submission" date="2023-03" db="EMBL/GenBank/DDBJ databases">
        <authorList>
            <person name="Cleenwerck I."/>
        </authorList>
    </citation>
    <scope>NUCLEOTIDE SEQUENCE</scope>
    <source>
        <strain evidence="3">LMG 32879</strain>
    </source>
</reference>
<feature type="transmembrane region" description="Helical" evidence="1">
    <location>
        <begin position="239"/>
        <end position="260"/>
    </location>
</feature>
<proteinExistence type="predicted"/>
<sequence length="330" mass="35459">MTSGRLGMGLAYGMAAGALWGLAFLVPELAADFTPLQLSTGRYLAYGLFSGLMLIPRWKTLGPLIGRREWRALIGLGLLGNVLYYVLLSYAVRLGGIAMTSLIIGLLPGLLTVIGSRGVNAVPLRKLAPTLVFGLAGITCASWGRLEHAAPGVIGIQVTGWFCALLALVSWTIFAVLNQQWLERLHQISSHDWSLLTGGATGVLTLLLAGPAFMLTVPGNHDGIMHGIHEWAGHSALDWARFIAVATGIGILASILGNAFWNRMSRLLPMTLAGQMILFETLFALLYGFLWDHRAPAFPETLAILFVSVSVLSGVMVHRHQTDVVALEPS</sequence>
<feature type="transmembrane region" description="Helical" evidence="1">
    <location>
        <begin position="94"/>
        <end position="115"/>
    </location>
</feature>
<feature type="transmembrane region" description="Helical" evidence="1">
    <location>
        <begin position="40"/>
        <end position="58"/>
    </location>
</feature>
<feature type="transmembrane region" description="Helical" evidence="1">
    <location>
        <begin position="297"/>
        <end position="317"/>
    </location>
</feature>
<dbReference type="EMBL" id="CATKSH010000038">
    <property type="protein sequence ID" value="CAI9122225.1"/>
    <property type="molecule type" value="Genomic_DNA"/>
</dbReference>
<dbReference type="Proteomes" id="UP001176960">
    <property type="component" value="Unassembled WGS sequence"/>
</dbReference>
<feature type="transmembrane region" description="Helical" evidence="1">
    <location>
        <begin position="272"/>
        <end position="291"/>
    </location>
</feature>
<dbReference type="InterPro" id="IPR037185">
    <property type="entry name" value="EmrE-like"/>
</dbReference>
<keyword evidence="1" id="KW-0472">Membrane</keyword>
<dbReference type="GO" id="GO:0016020">
    <property type="term" value="C:membrane"/>
    <property type="evidence" value="ECO:0007669"/>
    <property type="project" value="InterPro"/>
</dbReference>
<keyword evidence="1" id="KW-0812">Transmembrane</keyword>
<dbReference type="InterPro" id="IPR000620">
    <property type="entry name" value="EamA_dom"/>
</dbReference>
<accession>A0AA35VDL8</accession>
<keyword evidence="1" id="KW-1133">Transmembrane helix</keyword>
<feature type="transmembrane region" description="Helical" evidence="1">
    <location>
        <begin position="70"/>
        <end position="88"/>
    </location>
</feature>
<feature type="transmembrane region" description="Helical" evidence="1">
    <location>
        <begin position="158"/>
        <end position="177"/>
    </location>
</feature>
<evidence type="ECO:0000256" key="1">
    <source>
        <dbReference type="SAM" id="Phobius"/>
    </source>
</evidence>
<feature type="transmembrane region" description="Helical" evidence="1">
    <location>
        <begin position="198"/>
        <end position="219"/>
    </location>
</feature>
<name>A0AA35VDL8_9PROT</name>
<protein>
    <submittedName>
        <fullName evidence="3">DMT family transporter</fullName>
    </submittedName>
</protein>
<keyword evidence="4" id="KW-1185">Reference proteome</keyword>
<feature type="domain" description="EamA" evidence="2">
    <location>
        <begin position="8"/>
        <end position="138"/>
    </location>
</feature>
<evidence type="ECO:0000313" key="4">
    <source>
        <dbReference type="Proteomes" id="UP001176960"/>
    </source>
</evidence>
<evidence type="ECO:0000259" key="2">
    <source>
        <dbReference type="Pfam" id="PF00892"/>
    </source>
</evidence>
<gene>
    <name evidence="3" type="ORF">LMG32879_003085</name>
</gene>
<organism evidence="3 4">
    <name type="scientific">Brytella acorum</name>
    <dbReference type="NCBI Taxonomy" id="2959299"/>
    <lineage>
        <taxon>Bacteria</taxon>
        <taxon>Pseudomonadati</taxon>
        <taxon>Pseudomonadota</taxon>
        <taxon>Alphaproteobacteria</taxon>
        <taxon>Acetobacterales</taxon>
        <taxon>Acetobacteraceae</taxon>
        <taxon>Brytella</taxon>
    </lineage>
</organism>
<feature type="transmembrane region" description="Helical" evidence="1">
    <location>
        <begin position="127"/>
        <end position="146"/>
    </location>
</feature>
<comment type="caution">
    <text evidence="3">The sequence shown here is derived from an EMBL/GenBank/DDBJ whole genome shotgun (WGS) entry which is preliminary data.</text>
</comment>
<evidence type="ECO:0000313" key="3">
    <source>
        <dbReference type="EMBL" id="CAI9122225.1"/>
    </source>
</evidence>
<dbReference type="AlphaFoldDB" id="A0AA35VDL8"/>
<dbReference type="SUPFAM" id="SSF103481">
    <property type="entry name" value="Multidrug resistance efflux transporter EmrE"/>
    <property type="match status" value="1"/>
</dbReference>
<dbReference type="Pfam" id="PF00892">
    <property type="entry name" value="EamA"/>
    <property type="match status" value="1"/>
</dbReference>